<sequence>MTPRLLAAVAAGGATGAALRWACGEAVPDGAGLPGTTLAINVVGSLLLALLPALAVVRRSPALCAAAGPGLLGGFTTLSAASEQTRALLAGGRPALALGYLLGTLAATLAAVALAGRWTARSRSAA</sequence>
<comment type="similarity">
    <text evidence="7 10">Belongs to the fluoride channel Fluc/FEX (TC 1.A.43) family.</text>
</comment>
<evidence type="ECO:0000256" key="6">
    <source>
        <dbReference type="ARBA" id="ARBA00023303"/>
    </source>
</evidence>
<comment type="caution">
    <text evidence="11">The sequence shown here is derived from an EMBL/GenBank/DDBJ whole genome shotgun (WGS) entry which is preliminary data.</text>
</comment>
<dbReference type="GO" id="GO:0140114">
    <property type="term" value="P:cellular detoxification of fluoride"/>
    <property type="evidence" value="ECO:0007669"/>
    <property type="project" value="UniProtKB-UniRule"/>
</dbReference>
<evidence type="ECO:0000256" key="4">
    <source>
        <dbReference type="ARBA" id="ARBA00022989"/>
    </source>
</evidence>
<keyword evidence="3 10" id="KW-0812">Transmembrane</keyword>
<evidence type="ECO:0000256" key="8">
    <source>
        <dbReference type="ARBA" id="ARBA00035585"/>
    </source>
</evidence>
<dbReference type="RefSeq" id="WP_171897048.1">
    <property type="nucleotide sequence ID" value="NZ_CP053660.1"/>
</dbReference>
<dbReference type="AlphaFoldDB" id="A0A6I3JCH3"/>
<dbReference type="GO" id="GO:0046872">
    <property type="term" value="F:metal ion binding"/>
    <property type="evidence" value="ECO:0007669"/>
    <property type="project" value="UniProtKB-KW"/>
</dbReference>
<keyword evidence="10" id="KW-0406">Ion transport</keyword>
<dbReference type="GO" id="GO:0062054">
    <property type="term" value="F:fluoride channel activity"/>
    <property type="evidence" value="ECO:0007669"/>
    <property type="project" value="UniProtKB-UniRule"/>
</dbReference>
<evidence type="ECO:0000256" key="10">
    <source>
        <dbReference type="HAMAP-Rule" id="MF_00454"/>
    </source>
</evidence>
<feature type="binding site" evidence="10">
    <location>
        <position position="73"/>
    </location>
    <ligand>
        <name>Na(+)</name>
        <dbReference type="ChEBI" id="CHEBI:29101"/>
        <note>structural</note>
    </ligand>
</feature>
<protein>
    <recommendedName>
        <fullName evidence="10">Fluoride-specific ion channel FluC</fullName>
    </recommendedName>
</protein>
<evidence type="ECO:0000256" key="5">
    <source>
        <dbReference type="ARBA" id="ARBA00023136"/>
    </source>
</evidence>
<keyword evidence="10" id="KW-0479">Metal-binding</keyword>
<evidence type="ECO:0000313" key="11">
    <source>
        <dbReference type="EMBL" id="MTB95759.1"/>
    </source>
</evidence>
<comment type="catalytic activity">
    <reaction evidence="8">
        <text>fluoride(in) = fluoride(out)</text>
        <dbReference type="Rhea" id="RHEA:76159"/>
        <dbReference type="ChEBI" id="CHEBI:17051"/>
    </reaction>
    <physiologicalReaction direction="left-to-right" evidence="8">
        <dbReference type="Rhea" id="RHEA:76160"/>
    </physiologicalReaction>
</comment>
<feature type="transmembrane region" description="Helical" evidence="10">
    <location>
        <begin position="63"/>
        <end position="82"/>
    </location>
</feature>
<dbReference type="GO" id="GO:0005886">
    <property type="term" value="C:plasma membrane"/>
    <property type="evidence" value="ECO:0007669"/>
    <property type="project" value="UniProtKB-SubCell"/>
</dbReference>
<gene>
    <name evidence="10" type="primary">fluC</name>
    <name evidence="10" type="synonym">crcB</name>
    <name evidence="11" type="ORF">GGQ22_11765</name>
</gene>
<dbReference type="HAMAP" id="MF_00454">
    <property type="entry name" value="FluC"/>
    <property type="match status" value="1"/>
</dbReference>
<reference evidence="11 12" key="1">
    <citation type="submission" date="2019-10" db="EMBL/GenBank/DDBJ databases">
        <title>Nocardioides novel species isolated from the excrement of Marmot.</title>
        <authorList>
            <person name="Zhang G."/>
        </authorList>
    </citation>
    <scope>NUCLEOTIDE SEQUENCE [LARGE SCALE GENOMIC DNA]</scope>
    <source>
        <strain evidence="12">zg-579</strain>
    </source>
</reference>
<evidence type="ECO:0000256" key="9">
    <source>
        <dbReference type="ARBA" id="ARBA00049940"/>
    </source>
</evidence>
<comment type="subcellular location">
    <subcellularLocation>
        <location evidence="1 10">Cell membrane</location>
        <topology evidence="1 10">Multi-pass membrane protein</topology>
    </subcellularLocation>
</comment>
<dbReference type="InterPro" id="IPR003691">
    <property type="entry name" value="FluC"/>
</dbReference>
<feature type="transmembrane region" description="Helical" evidence="10">
    <location>
        <begin position="38"/>
        <end position="56"/>
    </location>
</feature>
<evidence type="ECO:0000256" key="3">
    <source>
        <dbReference type="ARBA" id="ARBA00022692"/>
    </source>
</evidence>
<keyword evidence="4 10" id="KW-1133">Transmembrane helix</keyword>
<dbReference type="EMBL" id="WLCI01000013">
    <property type="protein sequence ID" value="MTB95759.1"/>
    <property type="molecule type" value="Genomic_DNA"/>
</dbReference>
<evidence type="ECO:0000256" key="2">
    <source>
        <dbReference type="ARBA" id="ARBA00022475"/>
    </source>
</evidence>
<keyword evidence="10" id="KW-0915">Sodium</keyword>
<keyword evidence="2 10" id="KW-1003">Cell membrane</keyword>
<evidence type="ECO:0000256" key="1">
    <source>
        <dbReference type="ARBA" id="ARBA00004651"/>
    </source>
</evidence>
<evidence type="ECO:0000313" key="12">
    <source>
        <dbReference type="Proteomes" id="UP000433406"/>
    </source>
</evidence>
<evidence type="ECO:0000256" key="7">
    <source>
        <dbReference type="ARBA" id="ARBA00035120"/>
    </source>
</evidence>
<keyword evidence="5 10" id="KW-0472">Membrane</keyword>
<feature type="binding site" evidence="10">
    <location>
        <position position="76"/>
    </location>
    <ligand>
        <name>Na(+)</name>
        <dbReference type="ChEBI" id="CHEBI:29101"/>
        <note>structural</note>
    </ligand>
</feature>
<accession>A0A6I3JCH3</accession>
<keyword evidence="10" id="KW-0813">Transport</keyword>
<dbReference type="Proteomes" id="UP000433406">
    <property type="component" value="Unassembled WGS sequence"/>
</dbReference>
<name>A0A6I3JCH3_9ACTN</name>
<feature type="transmembrane region" description="Helical" evidence="10">
    <location>
        <begin position="94"/>
        <end position="115"/>
    </location>
</feature>
<dbReference type="Pfam" id="PF02537">
    <property type="entry name" value="CRCB"/>
    <property type="match status" value="1"/>
</dbReference>
<comment type="activity regulation">
    <text evidence="10">Na(+) is not transported, but it plays an essential structural role and its presence is essential for fluoride channel function.</text>
</comment>
<organism evidence="11 12">
    <name type="scientific">Nocardioides marmotae</name>
    <dbReference type="NCBI Taxonomy" id="2663857"/>
    <lineage>
        <taxon>Bacteria</taxon>
        <taxon>Bacillati</taxon>
        <taxon>Actinomycetota</taxon>
        <taxon>Actinomycetes</taxon>
        <taxon>Propionibacteriales</taxon>
        <taxon>Nocardioidaceae</taxon>
        <taxon>Nocardioides</taxon>
    </lineage>
</organism>
<keyword evidence="12" id="KW-1185">Reference proteome</keyword>
<proteinExistence type="inferred from homology"/>
<keyword evidence="6 10" id="KW-0407">Ion channel</keyword>
<comment type="function">
    <text evidence="9 10">Fluoride-specific ion channel. Important for reducing fluoride concentration in the cell, thus reducing its toxicity.</text>
</comment>